<evidence type="ECO:0000259" key="15">
    <source>
        <dbReference type="Pfam" id="PF01207"/>
    </source>
</evidence>
<comment type="caution">
    <text evidence="16">The sequence shown here is derived from an EMBL/GenBank/DDBJ whole genome shotgun (WGS) entry which is preliminary data.</text>
</comment>
<evidence type="ECO:0000256" key="11">
    <source>
        <dbReference type="ARBA" id="ARBA00060741"/>
    </source>
</evidence>
<comment type="catalytic activity">
    <reaction evidence="10">
        <text>5,6-dihydrouridine(20a) in tRNA + NADP(+) = uridine(20a) in tRNA + NADPH + H(+)</text>
        <dbReference type="Rhea" id="RHEA:53344"/>
        <dbReference type="Rhea" id="RHEA-COMP:13535"/>
        <dbReference type="Rhea" id="RHEA-COMP:13536"/>
        <dbReference type="ChEBI" id="CHEBI:15378"/>
        <dbReference type="ChEBI" id="CHEBI:57783"/>
        <dbReference type="ChEBI" id="CHEBI:58349"/>
        <dbReference type="ChEBI" id="CHEBI:65315"/>
        <dbReference type="ChEBI" id="CHEBI:74443"/>
        <dbReference type="EC" id="1.3.1.90"/>
    </reaction>
    <physiologicalReaction direction="right-to-left" evidence="10">
        <dbReference type="Rhea" id="RHEA:53346"/>
    </physiologicalReaction>
</comment>
<evidence type="ECO:0000256" key="1">
    <source>
        <dbReference type="ARBA" id="ARBA00001917"/>
    </source>
</evidence>
<dbReference type="FunFam" id="3.20.20.70:FF:000100">
    <property type="entry name" value="tRNA-dihydrouridine synthase"/>
    <property type="match status" value="1"/>
</dbReference>
<dbReference type="EMBL" id="CAXITT010000086">
    <property type="protein sequence ID" value="CAL1531350.1"/>
    <property type="molecule type" value="Genomic_DNA"/>
</dbReference>
<feature type="binding site" evidence="14">
    <location>
        <position position="110"/>
    </location>
    <ligand>
        <name>FMN</name>
        <dbReference type="ChEBI" id="CHEBI:58210"/>
    </ligand>
</feature>
<sequence length="341" mass="38298">MADTDNDILAMDIPNNHHIHHGYESLGIDEMGTWNFNYLPPLELFQQKDVVKVCAPMVRYSKHVFRRLVRKYDCDLAFTPMIISNSFVKSIKARDNDFTSSCDDRPLIVQFAANNVDDFVNATEIVAPFSDGVDLNCGCPQRWAMSEGYGACLLKKTDLLCDMIKQAKSRVAKSDFTVSIKIRVHSDIKETVDLCQKVEKMGTSFITVHGRTKEQRCQPVDLDAVKIVKDSVSIPVIANGDIRSMDDVHKVQEYTGVDGVMAARGILANPSMYSGYNETPLQCIKDWLDISLSLGTPFTCFHHHLIFMLEHLLPKAERNVFNSLASTSAVLDFLNDNLGVR</sequence>
<dbReference type="Gene3D" id="3.20.20.70">
    <property type="entry name" value="Aldolase class I"/>
    <property type="match status" value="1"/>
</dbReference>
<keyword evidence="5 12" id="KW-0819">tRNA processing</keyword>
<comment type="similarity">
    <text evidence="11">Belongs to the Dus family. Dus4 subfamily.</text>
</comment>
<feature type="active site" description="Proton donor" evidence="13">
    <location>
        <position position="139"/>
    </location>
</feature>
<accession>A0AAV2HC52</accession>
<evidence type="ECO:0000256" key="14">
    <source>
        <dbReference type="PIRSR" id="PIRSR006621-2"/>
    </source>
</evidence>
<dbReference type="PANTHER" id="PTHR11082">
    <property type="entry name" value="TRNA-DIHYDROURIDINE SYNTHASE"/>
    <property type="match status" value="1"/>
</dbReference>
<evidence type="ECO:0000256" key="3">
    <source>
        <dbReference type="ARBA" id="ARBA00022630"/>
    </source>
</evidence>
<keyword evidence="17" id="KW-1185">Reference proteome</keyword>
<comment type="catalytic activity">
    <reaction evidence="8">
        <text>5,6-dihydrouridine(20a) in tRNA + NAD(+) = uridine(20a) in tRNA + NADH + H(+)</text>
        <dbReference type="Rhea" id="RHEA:53348"/>
        <dbReference type="Rhea" id="RHEA-COMP:13535"/>
        <dbReference type="Rhea" id="RHEA-COMP:13536"/>
        <dbReference type="ChEBI" id="CHEBI:15378"/>
        <dbReference type="ChEBI" id="CHEBI:57540"/>
        <dbReference type="ChEBI" id="CHEBI:57945"/>
        <dbReference type="ChEBI" id="CHEBI:65315"/>
        <dbReference type="ChEBI" id="CHEBI:74443"/>
        <dbReference type="EC" id="1.3.1.90"/>
    </reaction>
    <physiologicalReaction direction="right-to-left" evidence="8">
        <dbReference type="Rhea" id="RHEA:53350"/>
    </physiologicalReaction>
</comment>
<dbReference type="InterPro" id="IPR001269">
    <property type="entry name" value="DUS_fam"/>
</dbReference>
<dbReference type="InterPro" id="IPR035587">
    <property type="entry name" value="DUS-like_FMN-bd"/>
</dbReference>
<comment type="catalytic activity">
    <reaction evidence="9">
        <text>5,6-dihydrouridine(20b) in tRNA + NAD(+) = uridine(20b) in tRNA + NADH + H(+)</text>
        <dbReference type="Rhea" id="RHEA:53352"/>
        <dbReference type="Rhea" id="RHEA-COMP:13537"/>
        <dbReference type="Rhea" id="RHEA-COMP:13538"/>
        <dbReference type="ChEBI" id="CHEBI:15378"/>
        <dbReference type="ChEBI" id="CHEBI:57540"/>
        <dbReference type="ChEBI" id="CHEBI:57945"/>
        <dbReference type="ChEBI" id="CHEBI:65315"/>
        <dbReference type="ChEBI" id="CHEBI:74443"/>
        <dbReference type="EC" id="1.3.1.90"/>
    </reaction>
    <physiologicalReaction direction="right-to-left" evidence="9">
        <dbReference type="Rhea" id="RHEA:53354"/>
    </physiologicalReaction>
</comment>
<dbReference type="AlphaFoldDB" id="A0AAV2HC52"/>
<evidence type="ECO:0000256" key="12">
    <source>
        <dbReference type="PIRNR" id="PIRNR006621"/>
    </source>
</evidence>
<feature type="binding site" evidence="14">
    <location>
        <position position="209"/>
    </location>
    <ligand>
        <name>FMN</name>
        <dbReference type="ChEBI" id="CHEBI:58210"/>
    </ligand>
</feature>
<comment type="catalytic activity">
    <reaction evidence="7">
        <text>5,6-dihydrouridine(20b) in tRNA + NADP(+) = uridine(20b) in tRNA + NADPH + H(+)</text>
        <dbReference type="Rhea" id="RHEA:53356"/>
        <dbReference type="Rhea" id="RHEA-COMP:13537"/>
        <dbReference type="Rhea" id="RHEA-COMP:13538"/>
        <dbReference type="ChEBI" id="CHEBI:15378"/>
        <dbReference type="ChEBI" id="CHEBI:57783"/>
        <dbReference type="ChEBI" id="CHEBI:58349"/>
        <dbReference type="ChEBI" id="CHEBI:65315"/>
        <dbReference type="ChEBI" id="CHEBI:74443"/>
        <dbReference type="EC" id="1.3.1.90"/>
    </reaction>
    <physiologicalReaction direction="right-to-left" evidence="7">
        <dbReference type="Rhea" id="RHEA:53358"/>
    </physiologicalReaction>
</comment>
<reference evidence="16 17" key="1">
    <citation type="submission" date="2024-04" db="EMBL/GenBank/DDBJ databases">
        <authorList>
            <consortium name="Genoscope - CEA"/>
            <person name="William W."/>
        </authorList>
    </citation>
    <scope>NUCLEOTIDE SEQUENCE [LARGE SCALE GENOMIC DNA]</scope>
</reference>
<dbReference type="Proteomes" id="UP001497497">
    <property type="component" value="Unassembled WGS sequence"/>
</dbReference>
<evidence type="ECO:0000256" key="10">
    <source>
        <dbReference type="ARBA" id="ARBA00052996"/>
    </source>
</evidence>
<dbReference type="CDD" id="cd02801">
    <property type="entry name" value="DUS_like_FMN"/>
    <property type="match status" value="1"/>
</dbReference>
<feature type="domain" description="DUS-like FMN-binding" evidence="15">
    <location>
        <begin position="54"/>
        <end position="312"/>
    </location>
</feature>
<evidence type="ECO:0000256" key="4">
    <source>
        <dbReference type="ARBA" id="ARBA00022643"/>
    </source>
</evidence>
<feature type="binding site" evidence="14">
    <location>
        <begin position="56"/>
        <end position="58"/>
    </location>
    <ligand>
        <name>FMN</name>
        <dbReference type="ChEBI" id="CHEBI:58210"/>
    </ligand>
</feature>
<dbReference type="InterPro" id="IPR018517">
    <property type="entry name" value="tRNA_hU_synthase_CS"/>
</dbReference>
<keyword evidence="4 12" id="KW-0288">FMN</keyword>
<keyword evidence="14" id="KW-0547">Nucleotide-binding</keyword>
<keyword evidence="6 12" id="KW-0560">Oxidoreductase</keyword>
<dbReference type="GO" id="GO:0050660">
    <property type="term" value="F:flavin adenine dinucleotide binding"/>
    <property type="evidence" value="ECO:0007669"/>
    <property type="project" value="InterPro"/>
</dbReference>
<evidence type="ECO:0000256" key="8">
    <source>
        <dbReference type="ARBA" id="ARBA00051779"/>
    </source>
</evidence>
<keyword evidence="3 12" id="KW-0285">Flavoprotein</keyword>
<dbReference type="Pfam" id="PF01207">
    <property type="entry name" value="Dus"/>
    <property type="match status" value="1"/>
</dbReference>
<gene>
    <name evidence="16" type="ORF">GSLYS_00005445001</name>
</gene>
<dbReference type="SUPFAM" id="SSF51395">
    <property type="entry name" value="FMN-linked oxidoreductases"/>
    <property type="match status" value="1"/>
</dbReference>
<evidence type="ECO:0000256" key="6">
    <source>
        <dbReference type="ARBA" id="ARBA00023002"/>
    </source>
</evidence>
<evidence type="ECO:0000256" key="9">
    <source>
        <dbReference type="ARBA" id="ARBA00051932"/>
    </source>
</evidence>
<dbReference type="PROSITE" id="PS01136">
    <property type="entry name" value="UPF0034"/>
    <property type="match status" value="1"/>
</dbReference>
<comment type="similarity">
    <text evidence="12">Belongs to the dus family.</text>
</comment>
<name>A0AAV2HC52_LYMST</name>
<evidence type="ECO:0000256" key="7">
    <source>
        <dbReference type="ARBA" id="ARBA00050434"/>
    </source>
</evidence>
<proteinExistence type="inferred from homology"/>
<dbReference type="PIRSF" id="PIRSF006621">
    <property type="entry name" value="Dus"/>
    <property type="match status" value="1"/>
</dbReference>
<feature type="binding site" evidence="14">
    <location>
        <begin position="263"/>
        <end position="264"/>
    </location>
    <ligand>
        <name>FMN</name>
        <dbReference type="ChEBI" id="CHEBI:58210"/>
    </ligand>
</feature>
<dbReference type="GO" id="GO:0102266">
    <property type="term" value="F:tRNA-dihydrouridine20a synthase activity"/>
    <property type="evidence" value="ECO:0007669"/>
    <property type="project" value="UniProtKB-EC"/>
</dbReference>
<evidence type="ECO:0000313" key="17">
    <source>
        <dbReference type="Proteomes" id="UP001497497"/>
    </source>
</evidence>
<comment type="function">
    <text evidence="2 12">Catalyzes the synthesis of dihydrouridine, a modified base found in the D-loop of most tRNAs.</text>
</comment>
<evidence type="ECO:0000256" key="13">
    <source>
        <dbReference type="PIRSR" id="PIRSR006621-1"/>
    </source>
</evidence>
<organism evidence="16 17">
    <name type="scientific">Lymnaea stagnalis</name>
    <name type="common">Great pond snail</name>
    <name type="synonym">Helix stagnalis</name>
    <dbReference type="NCBI Taxonomy" id="6523"/>
    <lineage>
        <taxon>Eukaryota</taxon>
        <taxon>Metazoa</taxon>
        <taxon>Spiralia</taxon>
        <taxon>Lophotrochozoa</taxon>
        <taxon>Mollusca</taxon>
        <taxon>Gastropoda</taxon>
        <taxon>Heterobranchia</taxon>
        <taxon>Euthyneura</taxon>
        <taxon>Panpulmonata</taxon>
        <taxon>Hygrophila</taxon>
        <taxon>Lymnaeoidea</taxon>
        <taxon>Lymnaeidae</taxon>
        <taxon>Lymnaea</taxon>
    </lineage>
</organism>
<comment type="cofactor">
    <cofactor evidence="1 12 14">
        <name>FMN</name>
        <dbReference type="ChEBI" id="CHEBI:58210"/>
    </cofactor>
</comment>
<dbReference type="EC" id="1.3.1.-" evidence="12"/>
<dbReference type="PANTHER" id="PTHR11082:SF31">
    <property type="entry name" value="TRNA-DIHYDROURIDINE(20A_20B) SYNTHASE [NAD(P)+]-LIKE"/>
    <property type="match status" value="1"/>
</dbReference>
<evidence type="ECO:0000256" key="5">
    <source>
        <dbReference type="ARBA" id="ARBA00022694"/>
    </source>
</evidence>
<evidence type="ECO:0000256" key="2">
    <source>
        <dbReference type="ARBA" id="ARBA00002468"/>
    </source>
</evidence>
<evidence type="ECO:0000313" key="16">
    <source>
        <dbReference type="EMBL" id="CAL1531350.1"/>
    </source>
</evidence>
<dbReference type="InterPro" id="IPR013785">
    <property type="entry name" value="Aldolase_TIM"/>
</dbReference>
<protein>
    <recommendedName>
        <fullName evidence="12">tRNA-dihydrouridine synthase</fullName>
        <ecNumber evidence="12">1.3.1.-</ecNumber>
    </recommendedName>
</protein>